<dbReference type="Gene3D" id="3.40.50.1820">
    <property type="entry name" value="alpha/beta hydrolase"/>
    <property type="match status" value="1"/>
</dbReference>
<dbReference type="EMBL" id="NHYD01001028">
    <property type="protein sequence ID" value="PPQ92546.1"/>
    <property type="molecule type" value="Genomic_DNA"/>
</dbReference>
<dbReference type="OrthoDB" id="94039at2759"/>
<proteinExistence type="predicted"/>
<gene>
    <name evidence="2" type="ORF">CVT25_010379</name>
</gene>
<protein>
    <submittedName>
        <fullName evidence="2">Uncharacterized protein</fullName>
    </submittedName>
</protein>
<evidence type="ECO:0000313" key="2">
    <source>
        <dbReference type="EMBL" id="PPQ92546.1"/>
    </source>
</evidence>
<dbReference type="InterPro" id="IPR029058">
    <property type="entry name" value="AB_hydrolase_fold"/>
</dbReference>
<keyword evidence="3" id="KW-1185">Reference proteome</keyword>
<accession>A0A409XPC4</accession>
<dbReference type="Proteomes" id="UP000283269">
    <property type="component" value="Unassembled WGS sequence"/>
</dbReference>
<feature type="compositionally biased region" description="Basic and acidic residues" evidence="1">
    <location>
        <begin position="417"/>
        <end position="426"/>
    </location>
</feature>
<name>A0A409XPC4_PSICY</name>
<dbReference type="AlphaFoldDB" id="A0A409XPC4"/>
<evidence type="ECO:0000313" key="3">
    <source>
        <dbReference type="Proteomes" id="UP000283269"/>
    </source>
</evidence>
<dbReference type="InParanoid" id="A0A409XPC4"/>
<dbReference type="SUPFAM" id="SSF53474">
    <property type="entry name" value="alpha/beta-Hydrolases"/>
    <property type="match status" value="2"/>
</dbReference>
<dbReference type="STRING" id="93625.A0A409XPC4"/>
<feature type="compositionally biased region" description="Low complexity" evidence="1">
    <location>
        <begin position="400"/>
        <end position="413"/>
    </location>
</feature>
<feature type="region of interest" description="Disordered" evidence="1">
    <location>
        <begin position="400"/>
        <end position="426"/>
    </location>
</feature>
<reference evidence="2 3" key="1">
    <citation type="journal article" date="2018" name="Evol. Lett.">
        <title>Horizontal gene cluster transfer increased hallucinogenic mushroom diversity.</title>
        <authorList>
            <person name="Reynolds H.T."/>
            <person name="Vijayakumar V."/>
            <person name="Gluck-Thaler E."/>
            <person name="Korotkin H.B."/>
            <person name="Matheny P.B."/>
            <person name="Slot J.C."/>
        </authorList>
    </citation>
    <scope>NUCLEOTIDE SEQUENCE [LARGE SCALE GENOMIC DNA]</scope>
    <source>
        <strain evidence="2 3">2631</strain>
    </source>
</reference>
<evidence type="ECO:0000256" key="1">
    <source>
        <dbReference type="SAM" id="MobiDB-lite"/>
    </source>
</evidence>
<organism evidence="2 3">
    <name type="scientific">Psilocybe cyanescens</name>
    <dbReference type="NCBI Taxonomy" id="93625"/>
    <lineage>
        <taxon>Eukaryota</taxon>
        <taxon>Fungi</taxon>
        <taxon>Dikarya</taxon>
        <taxon>Basidiomycota</taxon>
        <taxon>Agaricomycotina</taxon>
        <taxon>Agaricomycetes</taxon>
        <taxon>Agaricomycetidae</taxon>
        <taxon>Agaricales</taxon>
        <taxon>Agaricineae</taxon>
        <taxon>Strophariaceae</taxon>
        <taxon>Psilocybe</taxon>
    </lineage>
</organism>
<comment type="caution">
    <text evidence="2">The sequence shown here is derived from an EMBL/GenBank/DDBJ whole genome shotgun (WGS) entry which is preliminary data.</text>
</comment>
<sequence>MKSNSYTESTPYKWDPTPVRVPLPIYPPPEPLPHPLPALPSPPRKPIFSSSYTLTTHLFPACYLRSTRPVPVPAPPPPGVSKEERKRILKETKAELDRLRSVKETDGYPRVLWNCVNRYVKDGKQNGTGITLFFAHANGFPKEIFEPTLGHLLSSPVSSVIDEVWVWESIQHGDAAVVNAASASGLFDWQDNGRDIANFLLHFMPSSATASTLPTHLSRVSQECTERRACDGFAARKLVAAGHSYGGCTSALAAILYPSLFTALYLIDPVILRPGPVPPLPADMPPSSDLALGALSRRDGWGSREEALASFSQNPFFKAWDPAVLKVYVECGTHFVSEPEPEPAPSSSLLPQPMADKKKTLKLKMPGVLEASVFAEVHTEKEVFHLLGWGGFEGLSASRSSSSLSASSSGSSSPNANEKKQKKTIDDVPIRWCVPGKPGARELRDEIGGTRERVWVRSMRAHWAESGAGAGVRDTNVRILGGGHLIPQEAPKELAEDLGEYIQELSSSGPSSLFSPPPMPGPQHVVFKASL</sequence>